<evidence type="ECO:0000256" key="2">
    <source>
        <dbReference type="ARBA" id="ARBA00023002"/>
    </source>
</evidence>
<dbReference type="InterPro" id="IPR046867">
    <property type="entry name" value="AldOxase/xan_DH_MoCoBD2"/>
</dbReference>
<dbReference type="EMBL" id="PUHZ01000025">
    <property type="protein sequence ID" value="PQO42087.1"/>
    <property type="molecule type" value="Genomic_DNA"/>
</dbReference>
<dbReference type="Gene3D" id="3.90.1170.50">
    <property type="entry name" value="Aldehyde oxidase/xanthine dehydrogenase, a/b hammerhead"/>
    <property type="match status" value="1"/>
</dbReference>
<dbReference type="InterPro" id="IPR037165">
    <property type="entry name" value="AldOxase/xan_DH_Mopterin-bd_sf"/>
</dbReference>
<accession>A0A2S8GCB0</accession>
<dbReference type="RefSeq" id="WP_105338670.1">
    <property type="nucleotide sequence ID" value="NZ_PUHZ01000025.1"/>
</dbReference>
<evidence type="ECO:0000256" key="3">
    <source>
        <dbReference type="ARBA" id="ARBA00053029"/>
    </source>
</evidence>
<dbReference type="Gene3D" id="3.30.365.10">
    <property type="entry name" value="Aldehyde oxidase/xanthine dehydrogenase, molybdopterin binding domain"/>
    <property type="match status" value="4"/>
</dbReference>
<dbReference type="OrthoDB" id="221297at2"/>
<dbReference type="AlphaFoldDB" id="A0A2S8GCB0"/>
<dbReference type="FunFam" id="3.30.365.10:FF:000001">
    <property type="entry name" value="Xanthine dehydrogenase oxidase"/>
    <property type="match status" value="1"/>
</dbReference>
<evidence type="ECO:0000256" key="1">
    <source>
        <dbReference type="ARBA" id="ARBA00022505"/>
    </source>
</evidence>
<dbReference type="InterPro" id="IPR036856">
    <property type="entry name" value="Ald_Oxase/Xan_DH_a/b_sf"/>
</dbReference>
<proteinExistence type="predicted"/>
<evidence type="ECO:0000313" key="5">
    <source>
        <dbReference type="EMBL" id="PQO42087.1"/>
    </source>
</evidence>
<keyword evidence="2" id="KW-0560">Oxidoreductase</keyword>
<dbReference type="Pfam" id="PF02738">
    <property type="entry name" value="MoCoBD_1"/>
    <property type="match status" value="1"/>
</dbReference>
<dbReference type="SMART" id="SM01008">
    <property type="entry name" value="Ald_Xan_dh_C"/>
    <property type="match status" value="1"/>
</dbReference>
<evidence type="ECO:0000259" key="4">
    <source>
        <dbReference type="SMART" id="SM01008"/>
    </source>
</evidence>
<dbReference type="Pfam" id="PF01315">
    <property type="entry name" value="Ald_Xan_dh_C"/>
    <property type="match status" value="1"/>
</dbReference>
<dbReference type="InterPro" id="IPR016208">
    <property type="entry name" value="Ald_Oxase/xanthine_DH-like"/>
</dbReference>
<dbReference type="SUPFAM" id="SSF56003">
    <property type="entry name" value="Molybdenum cofactor-binding domain"/>
    <property type="match status" value="1"/>
</dbReference>
<dbReference type="GO" id="GO:0016491">
    <property type="term" value="F:oxidoreductase activity"/>
    <property type="evidence" value="ECO:0007669"/>
    <property type="project" value="UniProtKB-KW"/>
</dbReference>
<dbReference type="GO" id="GO:0005506">
    <property type="term" value="F:iron ion binding"/>
    <property type="evidence" value="ECO:0007669"/>
    <property type="project" value="InterPro"/>
</dbReference>
<sequence>MNGSPISYSDQKYKVLGTRPIRHDGTDKVTGRAIYTNDVHFPDMVHGKILRSPHPHARIKSIDTSAAEALPGVFAVITGQDWPNLKDKIADLGEGAVNLSDLGENCMAQEKVLFKGHPVAAVAARSVHVAEEALALIQVAYEPLPSVIDVLEAMQDDAPILHESLRTDHLGKPGDQPTNVATHLQFETGDLDAGFAAADVVIEREYKTAMVHQAYIEPQNSVALWNEDGKLKIWTSTQGAFACRAQVAELLQIPLSSVTVTPCEIGGGFGGKIPVYLEPVAALLSRKCGRPVKMVMQRDEVFEATGPTPGTVIRIKLGATREGKLVAGDAWLAYEAGAFPGGMLGPGCMCVFSCVDLPNARVNGFDVCLNKPKVQPYRAPGATQAAFAFESAMNELAETLGMCRLIFRQLNAAKEGTRRVDGPIYPKVGLVECLKAAEESEHWNTPLEGAHRGRGIAAGFWFNIGLKSSVSATVNNDGTVSLLEGSTDIGGTRTSIAMQLAETLGIAAEDVHPKVVDTDSVGYTDVTGGSRTTFATGLAAYEVGLDLRKQLCRRAATLWECEAEDVTFEAGTFSHNGNSLTFRELAAKLPETGQPVVGRASISKDCSTNAFGVHLCDVEVDPETGKVRILRYTAIQDAGKAIHPSYVEGQLQGGAAQGIGWALNEEYFYRDDHTIANSSLLDYRIPTCYDLPMIDTIIVEVPNPDHPYGVRGVGETPIVAPPAAVAAAISRACGVRMRELPMSPPKLWKAIAEAKQTQA</sequence>
<gene>
    <name evidence="5" type="ORF">C5Y93_27440</name>
</gene>
<dbReference type="InterPro" id="IPR008274">
    <property type="entry name" value="AldOxase/xan_DH_MoCoBD1"/>
</dbReference>
<dbReference type="PANTHER" id="PTHR11908">
    <property type="entry name" value="XANTHINE DEHYDROGENASE"/>
    <property type="match status" value="1"/>
</dbReference>
<reference evidence="5 6" key="1">
    <citation type="submission" date="2018-02" db="EMBL/GenBank/DDBJ databases">
        <title>Comparative genomes isolates from brazilian mangrove.</title>
        <authorList>
            <person name="Araujo J.E."/>
            <person name="Taketani R.G."/>
            <person name="Silva M.C.P."/>
            <person name="Loureco M.V."/>
            <person name="Andreote F.D."/>
        </authorList>
    </citation>
    <scope>NUCLEOTIDE SEQUENCE [LARGE SCALE GENOMIC DNA]</scope>
    <source>
        <strain evidence="5 6">Nap-Phe MGV</strain>
    </source>
</reference>
<evidence type="ECO:0000313" key="6">
    <source>
        <dbReference type="Proteomes" id="UP000237819"/>
    </source>
</evidence>
<comment type="cofactor">
    <cofactor evidence="3">
        <name>Mo-molybdopterin cytosine dinucleotide</name>
        <dbReference type="ChEBI" id="CHEBI:71308"/>
    </cofactor>
</comment>
<name>A0A2S8GCB0_9BACT</name>
<dbReference type="SUPFAM" id="SSF54665">
    <property type="entry name" value="CO dehydrogenase molybdoprotein N-domain-like"/>
    <property type="match status" value="1"/>
</dbReference>
<protein>
    <submittedName>
        <fullName evidence="5">Oxidoreductase</fullName>
    </submittedName>
</protein>
<comment type="caution">
    <text evidence="5">The sequence shown here is derived from an EMBL/GenBank/DDBJ whole genome shotgun (WGS) entry which is preliminary data.</text>
</comment>
<feature type="domain" description="Aldehyde oxidase/xanthine dehydrogenase a/b hammerhead" evidence="4">
    <location>
        <begin position="30"/>
        <end position="145"/>
    </location>
</feature>
<dbReference type="InterPro" id="IPR000674">
    <property type="entry name" value="Ald_Oxase/Xan_DH_a/b"/>
</dbReference>
<dbReference type="Proteomes" id="UP000237819">
    <property type="component" value="Unassembled WGS sequence"/>
</dbReference>
<dbReference type="PANTHER" id="PTHR11908:SF132">
    <property type="entry name" value="ALDEHYDE OXIDASE 1-RELATED"/>
    <property type="match status" value="1"/>
</dbReference>
<organism evidence="5 6">
    <name type="scientific">Blastopirellula marina</name>
    <dbReference type="NCBI Taxonomy" id="124"/>
    <lineage>
        <taxon>Bacteria</taxon>
        <taxon>Pseudomonadati</taxon>
        <taxon>Planctomycetota</taxon>
        <taxon>Planctomycetia</taxon>
        <taxon>Pirellulales</taxon>
        <taxon>Pirellulaceae</taxon>
        <taxon>Blastopirellula</taxon>
    </lineage>
</organism>
<keyword evidence="1" id="KW-0500">Molybdenum</keyword>
<dbReference type="Pfam" id="PF20256">
    <property type="entry name" value="MoCoBD_2"/>
    <property type="match status" value="1"/>
</dbReference>